<protein>
    <submittedName>
        <fullName evidence="1">Uncharacterized protein</fullName>
    </submittedName>
</protein>
<name>A0A0A9CT50_ARUDO</name>
<reference evidence="1" key="2">
    <citation type="journal article" date="2015" name="Data Brief">
        <title>Shoot transcriptome of the giant reed, Arundo donax.</title>
        <authorList>
            <person name="Barrero R.A."/>
            <person name="Guerrero F.D."/>
            <person name="Moolhuijzen P."/>
            <person name="Goolsby J.A."/>
            <person name="Tidwell J."/>
            <person name="Bellgard S.E."/>
            <person name="Bellgard M.I."/>
        </authorList>
    </citation>
    <scope>NUCLEOTIDE SEQUENCE</scope>
    <source>
        <tissue evidence="1">Shoot tissue taken approximately 20 cm above the soil surface</tissue>
    </source>
</reference>
<dbReference type="AlphaFoldDB" id="A0A0A9CT50"/>
<accession>A0A0A9CT50</accession>
<sequence>MGLFHVTPFACILLSIQGKFSQEGFPSSIRSLSGILVHQLFQMALQERFHEWKKNHLIIKCRSMSKLVLELLHHSYISHNPCIYLAKLDSNLFLHL</sequence>
<evidence type="ECO:0000313" key="1">
    <source>
        <dbReference type="EMBL" id="JAD74657.1"/>
    </source>
</evidence>
<dbReference type="EMBL" id="GBRH01223238">
    <property type="protein sequence ID" value="JAD74657.1"/>
    <property type="molecule type" value="Transcribed_RNA"/>
</dbReference>
<organism evidence="1">
    <name type="scientific">Arundo donax</name>
    <name type="common">Giant reed</name>
    <name type="synonym">Donax arundinaceus</name>
    <dbReference type="NCBI Taxonomy" id="35708"/>
    <lineage>
        <taxon>Eukaryota</taxon>
        <taxon>Viridiplantae</taxon>
        <taxon>Streptophyta</taxon>
        <taxon>Embryophyta</taxon>
        <taxon>Tracheophyta</taxon>
        <taxon>Spermatophyta</taxon>
        <taxon>Magnoliopsida</taxon>
        <taxon>Liliopsida</taxon>
        <taxon>Poales</taxon>
        <taxon>Poaceae</taxon>
        <taxon>PACMAD clade</taxon>
        <taxon>Arundinoideae</taxon>
        <taxon>Arundineae</taxon>
        <taxon>Arundo</taxon>
    </lineage>
</organism>
<proteinExistence type="predicted"/>
<reference evidence="1" key="1">
    <citation type="submission" date="2014-09" db="EMBL/GenBank/DDBJ databases">
        <authorList>
            <person name="Magalhaes I.L.F."/>
            <person name="Oliveira U."/>
            <person name="Santos F.R."/>
            <person name="Vidigal T.H.D.A."/>
            <person name="Brescovit A.D."/>
            <person name="Santos A.J."/>
        </authorList>
    </citation>
    <scope>NUCLEOTIDE SEQUENCE</scope>
    <source>
        <tissue evidence="1">Shoot tissue taken approximately 20 cm above the soil surface</tissue>
    </source>
</reference>